<proteinExistence type="predicted"/>
<gene>
    <name evidence="1" type="ORF">J1N35_041410</name>
</gene>
<reference evidence="1 2" key="1">
    <citation type="journal article" date="2021" name="Plant Biotechnol. J.">
        <title>Multi-omics assisted identification of the key and species-specific regulatory components of drought-tolerant mechanisms in Gossypium stocksii.</title>
        <authorList>
            <person name="Yu D."/>
            <person name="Ke L."/>
            <person name="Zhang D."/>
            <person name="Wu Y."/>
            <person name="Sun Y."/>
            <person name="Mei J."/>
            <person name="Sun J."/>
            <person name="Sun Y."/>
        </authorList>
    </citation>
    <scope>NUCLEOTIDE SEQUENCE [LARGE SCALE GENOMIC DNA]</scope>
    <source>
        <strain evidence="2">cv. E1</strain>
        <tissue evidence="1">Leaf</tissue>
    </source>
</reference>
<evidence type="ECO:0008006" key="3">
    <source>
        <dbReference type="Google" id="ProtNLM"/>
    </source>
</evidence>
<comment type="caution">
    <text evidence="1">The sequence shown here is derived from an EMBL/GenBank/DDBJ whole genome shotgun (WGS) entry which is preliminary data.</text>
</comment>
<sequence length="171" mass="19508">MIRRIVSIPPPHPAGGEDRIIWARSGSGSFSVRSAYWTLKENSWSPKDDIWKLIWRYQGPQRAKKVWKLIVPLENWAQHFESSLLGIKNGARHIQIHQHCPEDWVFLSTDRAVTRIFGNASAGRVVPREYNRVADHLAKISLSWQTSLQISEVPPDAVTTSIQQDKAFSLS</sequence>
<dbReference type="EMBL" id="JAIQCV010000012">
    <property type="protein sequence ID" value="KAH1039667.1"/>
    <property type="molecule type" value="Genomic_DNA"/>
</dbReference>
<dbReference type="Proteomes" id="UP000828251">
    <property type="component" value="Unassembled WGS sequence"/>
</dbReference>
<evidence type="ECO:0000313" key="1">
    <source>
        <dbReference type="EMBL" id="KAH1039667.1"/>
    </source>
</evidence>
<protein>
    <recommendedName>
        <fullName evidence="3">RNase H type-1 domain-containing protein</fullName>
    </recommendedName>
</protein>
<organism evidence="1 2">
    <name type="scientific">Gossypium stocksii</name>
    <dbReference type="NCBI Taxonomy" id="47602"/>
    <lineage>
        <taxon>Eukaryota</taxon>
        <taxon>Viridiplantae</taxon>
        <taxon>Streptophyta</taxon>
        <taxon>Embryophyta</taxon>
        <taxon>Tracheophyta</taxon>
        <taxon>Spermatophyta</taxon>
        <taxon>Magnoliopsida</taxon>
        <taxon>eudicotyledons</taxon>
        <taxon>Gunneridae</taxon>
        <taxon>Pentapetalae</taxon>
        <taxon>rosids</taxon>
        <taxon>malvids</taxon>
        <taxon>Malvales</taxon>
        <taxon>Malvaceae</taxon>
        <taxon>Malvoideae</taxon>
        <taxon>Gossypium</taxon>
    </lineage>
</organism>
<keyword evidence="2" id="KW-1185">Reference proteome</keyword>
<dbReference type="OrthoDB" id="1436347at2759"/>
<accession>A0A9D3UFS7</accession>
<evidence type="ECO:0000313" key="2">
    <source>
        <dbReference type="Proteomes" id="UP000828251"/>
    </source>
</evidence>
<dbReference type="AlphaFoldDB" id="A0A9D3UFS7"/>
<name>A0A9D3UFS7_9ROSI</name>